<dbReference type="EMBL" id="LQQC01000012">
    <property type="protein sequence ID" value="KXZ57439.1"/>
    <property type="molecule type" value="Genomic_DNA"/>
</dbReference>
<accession>A0A150H5Q0</accession>
<keyword evidence="5" id="KW-1185">Reference proteome</keyword>
<dbReference type="Proteomes" id="UP000243589">
    <property type="component" value="Unassembled WGS sequence"/>
</dbReference>
<dbReference type="InterPro" id="IPR000801">
    <property type="entry name" value="Esterase-like"/>
</dbReference>
<dbReference type="GO" id="GO:0016747">
    <property type="term" value="F:acyltransferase activity, transferring groups other than amino-acyl groups"/>
    <property type="evidence" value="ECO:0007669"/>
    <property type="project" value="TreeGrafter"/>
</dbReference>
<dbReference type="Pfam" id="PF00756">
    <property type="entry name" value="Esterase"/>
    <property type="match status" value="1"/>
</dbReference>
<feature type="transmembrane region" description="Helical" evidence="1">
    <location>
        <begin position="46"/>
        <end position="69"/>
    </location>
</feature>
<dbReference type="InterPro" id="IPR029058">
    <property type="entry name" value="AB_hydrolase_fold"/>
</dbReference>
<sequence>MIWLRNALDGIHLLGAGPQVVFTVLIAAAIGIVIVLRGLHFSRTGWVFVLAVPTAIAVGAWFVFDVLWLPFVDPFGWMVWALLWVGVFIPLLALWPRRPVLVGLETTPLSRLLRLLPMRKLGRTATASVVAVAVLLSTAGMLGAMNARFGAYMTLAGAFGLGESYGSLRDVPRGPVEGHVPGHGTLIETKVPGARSGWNPRPAVIYLPPAYQHANGRNLPVLVLMAGQPGSPRTWVDAGRMQVSLDAYAADHGGAAPVVVVVDQLGDSITGPLCSDSAAGNVAEYLQQDVPAWIEKNLQVTHDRARWGIGGLSNGGTCALQVVTRDPDAYSLVLNMSGEAVPKLSGSASAVDVIFHGDERAFSQNNPADLLKTHRYPSVRGIFSVGKDDQRYRDKLKKLYEEGRAAGMQLEWREYPGGHSWQVWRPAFADHLTWFGQQTGL</sequence>
<dbReference type="Proteomes" id="UP000242755">
    <property type="component" value="Unassembled WGS sequence"/>
</dbReference>
<evidence type="ECO:0000313" key="2">
    <source>
        <dbReference type="EMBL" id="KXZ57439.1"/>
    </source>
</evidence>
<proteinExistence type="predicted"/>
<feature type="transmembrane region" description="Helical" evidence="1">
    <location>
        <begin position="20"/>
        <end position="39"/>
    </location>
</feature>
<keyword evidence="1" id="KW-1133">Transmembrane helix</keyword>
<keyword evidence="1" id="KW-0472">Membrane</keyword>
<dbReference type="SUPFAM" id="SSF53474">
    <property type="entry name" value="alpha/beta-Hydrolases"/>
    <property type="match status" value="1"/>
</dbReference>
<dbReference type="RefSeq" id="WP_062022909.1">
    <property type="nucleotide sequence ID" value="NZ_JAKRCZ010000005.1"/>
</dbReference>
<evidence type="ECO:0000256" key="1">
    <source>
        <dbReference type="SAM" id="Phobius"/>
    </source>
</evidence>
<evidence type="ECO:0000313" key="5">
    <source>
        <dbReference type="Proteomes" id="UP000243589"/>
    </source>
</evidence>
<comment type="caution">
    <text evidence="2">The sequence shown here is derived from an EMBL/GenBank/DDBJ whole genome shotgun (WGS) entry which is preliminary data.</text>
</comment>
<protein>
    <submittedName>
        <fullName evidence="2 3">Esterase</fullName>
    </submittedName>
</protein>
<dbReference type="Gene3D" id="3.40.50.1820">
    <property type="entry name" value="alpha/beta hydrolase"/>
    <property type="match status" value="1"/>
</dbReference>
<name>A0A150H5Q0_9MICO</name>
<dbReference type="EMBL" id="PKGO01000003">
    <property type="protein sequence ID" value="PKY70661.1"/>
    <property type="molecule type" value="Genomic_DNA"/>
</dbReference>
<feature type="transmembrane region" description="Helical" evidence="1">
    <location>
        <begin position="75"/>
        <end position="95"/>
    </location>
</feature>
<keyword evidence="1" id="KW-0812">Transmembrane</keyword>
<evidence type="ECO:0000313" key="3">
    <source>
        <dbReference type="EMBL" id="PKY70661.1"/>
    </source>
</evidence>
<feature type="transmembrane region" description="Helical" evidence="1">
    <location>
        <begin position="121"/>
        <end position="145"/>
    </location>
</feature>
<reference evidence="2 5" key="1">
    <citation type="submission" date="2016-01" db="EMBL/GenBank/DDBJ databases">
        <title>Use of Whole Genome Sequencing to ascertain that Brevibacterium massiliense (Roux, Raoult 2009) is a later heterotypic synonym of Brevibacterium ravenspurgense (Mages 2008).</title>
        <authorList>
            <person name="Bernier A.-M."/>
            <person name="Burdz T."/>
            <person name="Huynh C."/>
            <person name="Pachecho A.L."/>
            <person name="Wiebe D."/>
            <person name="Bonner C."/>
            <person name="Bernard K."/>
        </authorList>
    </citation>
    <scope>NUCLEOTIDE SEQUENCE [LARGE SCALE GENOMIC DNA]</scope>
    <source>
        <strain evidence="2 5">CCUG56047</strain>
    </source>
</reference>
<organism evidence="2 5">
    <name type="scientific">Brevibacterium ravenspurgense</name>
    <dbReference type="NCBI Taxonomy" id="479117"/>
    <lineage>
        <taxon>Bacteria</taxon>
        <taxon>Bacillati</taxon>
        <taxon>Actinomycetota</taxon>
        <taxon>Actinomycetes</taxon>
        <taxon>Micrococcales</taxon>
        <taxon>Brevibacteriaceae</taxon>
        <taxon>Brevibacterium</taxon>
    </lineage>
</organism>
<dbReference type="PATRIC" id="fig|479117.4.peg.1945"/>
<dbReference type="PANTHER" id="PTHR48098">
    <property type="entry name" value="ENTEROCHELIN ESTERASE-RELATED"/>
    <property type="match status" value="1"/>
</dbReference>
<dbReference type="PANTHER" id="PTHR48098:SF1">
    <property type="entry name" value="DIACYLGLYCEROL ACYLTRANSFERASE_MYCOLYLTRANSFERASE AG85A"/>
    <property type="match status" value="1"/>
</dbReference>
<dbReference type="InterPro" id="IPR050583">
    <property type="entry name" value="Mycobacterial_A85_antigen"/>
</dbReference>
<dbReference type="AlphaFoldDB" id="A0A150H5Q0"/>
<reference evidence="3 4" key="2">
    <citation type="submission" date="2017-12" db="EMBL/GenBank/DDBJ databases">
        <title>Phylogenetic diversity of female urinary microbiome.</title>
        <authorList>
            <person name="Thomas-White K."/>
            <person name="Wolfe A.J."/>
        </authorList>
    </citation>
    <scope>NUCLEOTIDE SEQUENCE [LARGE SCALE GENOMIC DNA]</scope>
    <source>
        <strain evidence="3 4">UMB0426</strain>
    </source>
</reference>
<gene>
    <name evidence="2" type="ORF">Bravens_01961</name>
    <name evidence="3" type="ORF">CYJ40_03580</name>
</gene>
<evidence type="ECO:0000313" key="4">
    <source>
        <dbReference type="Proteomes" id="UP000242755"/>
    </source>
</evidence>